<name>W7Y4G4_9BACT</name>
<dbReference type="Pfam" id="PF17642">
    <property type="entry name" value="TssD"/>
    <property type="match status" value="1"/>
</dbReference>
<dbReference type="OrthoDB" id="955509at2"/>
<dbReference type="EMBL" id="BAMD01000126">
    <property type="protein sequence ID" value="GAF05790.1"/>
    <property type="molecule type" value="Genomic_DNA"/>
</dbReference>
<dbReference type="Proteomes" id="UP000019402">
    <property type="component" value="Unassembled WGS sequence"/>
</dbReference>
<protein>
    <recommendedName>
        <fullName evidence="3">DUF3289 family protein</fullName>
    </recommendedName>
</protein>
<keyword evidence="2" id="KW-1185">Reference proteome</keyword>
<dbReference type="eggNOG" id="ENOG5033I0B">
    <property type="taxonomic scope" value="Bacteria"/>
</dbReference>
<dbReference type="STRING" id="869213.GCA_000517085_01455"/>
<dbReference type="InterPro" id="IPR017483">
    <property type="entry name" value="CHP03034"/>
</dbReference>
<evidence type="ECO:0008006" key="3">
    <source>
        <dbReference type="Google" id="ProtNLM"/>
    </source>
</evidence>
<dbReference type="RefSeq" id="WP_027471275.1">
    <property type="nucleotide sequence ID" value="NZ_BAMD01000126.1"/>
</dbReference>
<proteinExistence type="predicted"/>
<dbReference type="AlphaFoldDB" id="W7Y4G4"/>
<organism evidence="1 2">
    <name type="scientific">Saccharicrinis fermentans DSM 9555 = JCM 21142</name>
    <dbReference type="NCBI Taxonomy" id="869213"/>
    <lineage>
        <taxon>Bacteria</taxon>
        <taxon>Pseudomonadati</taxon>
        <taxon>Bacteroidota</taxon>
        <taxon>Bacteroidia</taxon>
        <taxon>Marinilabiliales</taxon>
        <taxon>Marinilabiliaceae</taxon>
        <taxon>Saccharicrinis</taxon>
    </lineage>
</organism>
<comment type="caution">
    <text evidence="1">The sequence shown here is derived from an EMBL/GenBank/DDBJ whole genome shotgun (WGS) entry which is preliminary data.</text>
</comment>
<dbReference type="InterPro" id="IPR041408">
    <property type="entry name" value="Hcp_Tssd"/>
</dbReference>
<dbReference type="Pfam" id="PF11692">
    <property type="entry name" value="DUF3289"/>
    <property type="match status" value="1"/>
</dbReference>
<gene>
    <name evidence="1" type="ORF">JCM21142_104543</name>
</gene>
<sequence length="666" mass="76962">MYKIQLEVDDNKRWLTKMDYEYFCPVLVSDGYYKKFLFKNFPFEMEDSENLASFQTYNPPTVKLTPKDKELQREAYESATKSNHVFFSSFGRSDNTTQSLKDIYYDELMRLRYNEGLDHGIIPNINYLYDRYIKPIPSNCRNIEYNKFGGIFNLELKSTPNDEFWYDWMLTSQMHQGRFSFFDGDGDQAFKIEFWDCFCITIGEQMTSIGNSAMTMQMRLSPAITRNRGVEHQKVWKITDIHQPWKPATAAPVQSTEKKTLLVKKLEGPFTEDGKKVEELIMGNSYIYKATEYNDGDGYKLNNTQWSVELNNDGKLKELTMSNAFEQDGAICYKYTPEEAETIRIYAWCNDASKDVSVEVSVVCFPFVIARSVRRAGICNSTGGEDLTRPDIKCLDIAYPQEVARLRQDLEQGYDNLDGEEYKEEDKEEYVKYALDFIEELNEKTDDELFEEFGDLDLYAWGELDDNFHDMIGFFKINSTTNAKYTDDRLTNAIANHERTTGFIAGFSNLLHETLSSLTNLSELRVSDTKSQFIRKEYDETKGGDPSVLGIVGLQNLPSLAYSDKLSGLGISVNGTQAYDISLLSFTCEGNSYKGQFKLDIFDHFGLDATDILADKFRKNENFVSWYMLQHLREYRPFITYIPLTYSFTGTINGESPINITRDEKK</sequence>
<evidence type="ECO:0000313" key="2">
    <source>
        <dbReference type="Proteomes" id="UP000019402"/>
    </source>
</evidence>
<accession>W7Y4G4</accession>
<evidence type="ECO:0000313" key="1">
    <source>
        <dbReference type="EMBL" id="GAF05790.1"/>
    </source>
</evidence>
<dbReference type="GO" id="GO:0033104">
    <property type="term" value="C:type VI protein secretion system complex"/>
    <property type="evidence" value="ECO:0007669"/>
    <property type="project" value="InterPro"/>
</dbReference>
<reference evidence="1 2" key="1">
    <citation type="journal article" date="2014" name="Genome Announc.">
        <title>Draft Genome Sequence of Cytophaga fermentans JCM 21142T, a Facultative Anaerobe Isolated from Marine Mud.</title>
        <authorList>
            <person name="Starns D."/>
            <person name="Oshima K."/>
            <person name="Suda W."/>
            <person name="Iino T."/>
            <person name="Yuki M."/>
            <person name="Inoue J."/>
            <person name="Kitamura K."/>
            <person name="Iida T."/>
            <person name="Darby A."/>
            <person name="Hattori M."/>
            <person name="Ohkuma M."/>
        </authorList>
    </citation>
    <scope>NUCLEOTIDE SEQUENCE [LARGE SCALE GENOMIC DNA]</scope>
    <source>
        <strain evidence="1 2">JCM 21142</strain>
    </source>
</reference>